<dbReference type="Proteomes" id="UP000191285">
    <property type="component" value="Unassembled WGS sequence"/>
</dbReference>
<dbReference type="PANTHER" id="PTHR46680">
    <property type="entry name" value="NF-KAPPA-B INHIBITOR ALPHA"/>
    <property type="match status" value="1"/>
</dbReference>
<keyword evidence="6" id="KW-1185">Reference proteome</keyword>
<dbReference type="OrthoDB" id="539213at2759"/>
<feature type="transmembrane region" description="Helical" evidence="4">
    <location>
        <begin position="302"/>
        <end position="322"/>
    </location>
</feature>
<keyword evidence="4" id="KW-0472">Membrane</keyword>
<feature type="non-terminal residue" evidence="5">
    <location>
        <position position="324"/>
    </location>
</feature>
<dbReference type="GO" id="GO:0071356">
    <property type="term" value="P:cellular response to tumor necrosis factor"/>
    <property type="evidence" value="ECO:0007669"/>
    <property type="project" value="TreeGrafter"/>
</dbReference>
<evidence type="ECO:0000256" key="3">
    <source>
        <dbReference type="PROSITE-ProRule" id="PRU00023"/>
    </source>
</evidence>
<evidence type="ECO:0000313" key="6">
    <source>
        <dbReference type="Proteomes" id="UP000191285"/>
    </source>
</evidence>
<dbReference type="STRING" id="303698.A0A1V6TB13"/>
<proteinExistence type="predicted"/>
<dbReference type="AlphaFoldDB" id="A0A1V6TB13"/>
<dbReference type="Gene3D" id="1.25.40.20">
    <property type="entry name" value="Ankyrin repeat-containing domain"/>
    <property type="match status" value="1"/>
</dbReference>
<keyword evidence="4" id="KW-0812">Transmembrane</keyword>
<gene>
    <name evidence="5" type="ORF">PENSTE_c008G03799</name>
</gene>
<dbReference type="GO" id="GO:0005829">
    <property type="term" value="C:cytosol"/>
    <property type="evidence" value="ECO:0007669"/>
    <property type="project" value="TreeGrafter"/>
</dbReference>
<evidence type="ECO:0000256" key="2">
    <source>
        <dbReference type="ARBA" id="ARBA00023043"/>
    </source>
</evidence>
<dbReference type="InterPro" id="IPR002110">
    <property type="entry name" value="Ankyrin_rpt"/>
</dbReference>
<evidence type="ECO:0000256" key="4">
    <source>
        <dbReference type="SAM" id="Phobius"/>
    </source>
</evidence>
<protein>
    <submittedName>
        <fullName evidence="5">Uncharacterized protein</fullName>
    </submittedName>
</protein>
<keyword evidence="1" id="KW-0677">Repeat</keyword>
<dbReference type="InterPro" id="IPR036770">
    <property type="entry name" value="Ankyrin_rpt-contain_sf"/>
</dbReference>
<dbReference type="PROSITE" id="PS50088">
    <property type="entry name" value="ANK_REPEAT"/>
    <property type="match status" value="1"/>
</dbReference>
<feature type="repeat" description="ANK" evidence="3">
    <location>
        <begin position="81"/>
        <end position="113"/>
    </location>
</feature>
<keyword evidence="4" id="KW-1133">Transmembrane helix</keyword>
<dbReference type="EMBL" id="MLKD01000008">
    <property type="protein sequence ID" value="OQE23608.1"/>
    <property type="molecule type" value="Genomic_DNA"/>
</dbReference>
<sequence>MLLGAGADVNVQGGRYGSPLLAAIHEGFVDEAQVLLHAGADPLLADELRRTPLHIAASKNMLEILHRFPQLASSSNSRSDLLQTPLHLAVCHGHMSFAIALLNSGADPSLPDGYGRHVMDWASNHETLLQKVHNHCSDLVLTPPDAQELTVHRSILELTESLPYSKPKPLWPILQQLGRYFLCLRQFDNARYLFQLYLPRDASSEKDIWEISCNMCNMTITGTRFVCRNLLHPNQEHEVFKVSNVPDKNCQLTGLESERFEIFLNNLTHKHLEGKAGQSEQELFNDSMFPLAPRKVAIVPKAAFSLVIITSGIIFGASAVLLGA</sequence>
<dbReference type="PANTHER" id="PTHR46680:SF3">
    <property type="entry name" value="NF-KAPPA-B INHIBITOR CACTUS"/>
    <property type="match status" value="1"/>
</dbReference>
<organism evidence="5 6">
    <name type="scientific">Penicillium steckii</name>
    <dbReference type="NCBI Taxonomy" id="303698"/>
    <lineage>
        <taxon>Eukaryota</taxon>
        <taxon>Fungi</taxon>
        <taxon>Dikarya</taxon>
        <taxon>Ascomycota</taxon>
        <taxon>Pezizomycotina</taxon>
        <taxon>Eurotiomycetes</taxon>
        <taxon>Eurotiomycetidae</taxon>
        <taxon>Eurotiales</taxon>
        <taxon>Aspergillaceae</taxon>
        <taxon>Penicillium</taxon>
    </lineage>
</organism>
<dbReference type="GO" id="GO:0051059">
    <property type="term" value="F:NF-kappaB binding"/>
    <property type="evidence" value="ECO:0007669"/>
    <property type="project" value="TreeGrafter"/>
</dbReference>
<dbReference type="Pfam" id="PF12796">
    <property type="entry name" value="Ank_2"/>
    <property type="match status" value="1"/>
</dbReference>
<evidence type="ECO:0000256" key="1">
    <source>
        <dbReference type="ARBA" id="ARBA00022737"/>
    </source>
</evidence>
<dbReference type="SMART" id="SM00248">
    <property type="entry name" value="ANK"/>
    <property type="match status" value="3"/>
</dbReference>
<keyword evidence="2 3" id="KW-0040">ANK repeat</keyword>
<dbReference type="SUPFAM" id="SSF48403">
    <property type="entry name" value="Ankyrin repeat"/>
    <property type="match status" value="1"/>
</dbReference>
<name>A0A1V6TB13_9EURO</name>
<dbReference type="InterPro" id="IPR051070">
    <property type="entry name" value="NF-kappa-B_inhibitor"/>
</dbReference>
<accession>A0A1V6TB13</accession>
<comment type="caution">
    <text evidence="5">The sequence shown here is derived from an EMBL/GenBank/DDBJ whole genome shotgun (WGS) entry which is preliminary data.</text>
</comment>
<reference evidence="6" key="1">
    <citation type="journal article" date="2017" name="Nat. Microbiol.">
        <title>Global analysis of biosynthetic gene clusters reveals vast potential of secondary metabolite production in Penicillium species.</title>
        <authorList>
            <person name="Nielsen J.C."/>
            <person name="Grijseels S."/>
            <person name="Prigent S."/>
            <person name="Ji B."/>
            <person name="Dainat J."/>
            <person name="Nielsen K.F."/>
            <person name="Frisvad J.C."/>
            <person name="Workman M."/>
            <person name="Nielsen J."/>
        </authorList>
    </citation>
    <scope>NUCLEOTIDE SEQUENCE [LARGE SCALE GENOMIC DNA]</scope>
    <source>
        <strain evidence="6">IBT 24891</strain>
    </source>
</reference>
<evidence type="ECO:0000313" key="5">
    <source>
        <dbReference type="EMBL" id="OQE23608.1"/>
    </source>
</evidence>
<dbReference type="PROSITE" id="PS50297">
    <property type="entry name" value="ANK_REP_REGION"/>
    <property type="match status" value="1"/>
</dbReference>